<reference evidence="4" key="1">
    <citation type="journal article" date="2019" name="Int. J. Syst. Evol. Microbiol.">
        <title>The Global Catalogue of Microorganisms (GCM) 10K type strain sequencing project: providing services to taxonomists for standard genome sequencing and annotation.</title>
        <authorList>
            <consortium name="The Broad Institute Genomics Platform"/>
            <consortium name="The Broad Institute Genome Sequencing Center for Infectious Disease"/>
            <person name="Wu L."/>
            <person name="Ma J."/>
        </authorList>
    </citation>
    <scope>NUCLEOTIDE SEQUENCE [LARGE SCALE GENOMIC DNA]</scope>
    <source>
        <strain evidence="4">JCM 14718</strain>
    </source>
</reference>
<evidence type="ECO:0000313" key="4">
    <source>
        <dbReference type="Proteomes" id="UP001500618"/>
    </source>
</evidence>
<organism evidence="3 4">
    <name type="scientific">Fodinicola feengrottensis</name>
    <dbReference type="NCBI Taxonomy" id="435914"/>
    <lineage>
        <taxon>Bacteria</taxon>
        <taxon>Bacillati</taxon>
        <taxon>Actinomycetota</taxon>
        <taxon>Actinomycetes</taxon>
        <taxon>Mycobacteriales</taxon>
        <taxon>Fodinicola</taxon>
    </lineage>
</organism>
<feature type="chain" id="PRO_5046099671" description="Conjugal transfer protein TrbC" evidence="2">
    <location>
        <begin position="22"/>
        <end position="105"/>
    </location>
</feature>
<feature type="transmembrane region" description="Helical" evidence="1">
    <location>
        <begin position="83"/>
        <end position="104"/>
    </location>
</feature>
<keyword evidence="1" id="KW-0812">Transmembrane</keyword>
<evidence type="ECO:0008006" key="5">
    <source>
        <dbReference type="Google" id="ProtNLM"/>
    </source>
</evidence>
<dbReference type="Proteomes" id="UP001500618">
    <property type="component" value="Unassembled WGS sequence"/>
</dbReference>
<dbReference type="Pfam" id="PF18895">
    <property type="entry name" value="T4SS_pilin"/>
    <property type="match status" value="1"/>
</dbReference>
<dbReference type="EMBL" id="BAAANY010000001">
    <property type="protein sequence ID" value="GAA1657233.1"/>
    <property type="molecule type" value="Genomic_DNA"/>
</dbReference>
<evidence type="ECO:0000256" key="1">
    <source>
        <dbReference type="SAM" id="Phobius"/>
    </source>
</evidence>
<dbReference type="RefSeq" id="WP_163571971.1">
    <property type="nucleotide sequence ID" value="NZ_BAAANY010000001.1"/>
</dbReference>
<keyword evidence="1" id="KW-1133">Transmembrane helix</keyword>
<keyword evidence="4" id="KW-1185">Reference proteome</keyword>
<keyword evidence="2" id="KW-0732">Signal</keyword>
<comment type="caution">
    <text evidence="3">The sequence shown here is derived from an EMBL/GenBank/DDBJ whole genome shotgun (WGS) entry which is preliminary data.</text>
</comment>
<proteinExistence type="predicted"/>
<feature type="signal peptide" evidence="2">
    <location>
        <begin position="1"/>
        <end position="21"/>
    </location>
</feature>
<feature type="transmembrane region" description="Helical" evidence="1">
    <location>
        <begin position="45"/>
        <end position="71"/>
    </location>
</feature>
<sequence length="105" mass="10554">MAVVIAVAVAVLALVVSPLLAATVANEPLAAAADMATVIGRAKTWLIGLAAAVFGAMFAFGTILYMASGIGQKEMGKKTMRDACVGICLSGLATLVLAILQSFVA</sequence>
<evidence type="ECO:0000256" key="2">
    <source>
        <dbReference type="SAM" id="SignalP"/>
    </source>
</evidence>
<protein>
    <recommendedName>
        <fullName evidence="5">Conjugal transfer protein TrbC</fullName>
    </recommendedName>
</protein>
<dbReference type="InterPro" id="IPR043993">
    <property type="entry name" value="T4SS_pilin"/>
</dbReference>
<name>A0ABP4RPL9_9ACTN</name>
<accession>A0ABP4RPL9</accession>
<gene>
    <name evidence="3" type="ORF">GCM10009765_03440</name>
</gene>
<keyword evidence="1" id="KW-0472">Membrane</keyword>
<evidence type="ECO:0000313" key="3">
    <source>
        <dbReference type="EMBL" id="GAA1657233.1"/>
    </source>
</evidence>